<sequence length="108" mass="11435">MLKNFKLPIESSNALLSLLSTSSTLAGISIGLAGLAHSVPGIGAKAIVDDLDVFAALGFLVVCYLVFFALRHQKSKLGHTLIGIIDLLFLISLTLLVFSGFATVYEVI</sequence>
<evidence type="ECO:0000313" key="2">
    <source>
        <dbReference type="EMBL" id="OQX07437.1"/>
    </source>
</evidence>
<evidence type="ECO:0000313" key="3">
    <source>
        <dbReference type="Proteomes" id="UP000192491"/>
    </source>
</evidence>
<keyword evidence="1" id="KW-1133">Transmembrane helix</keyword>
<keyword evidence="1" id="KW-0812">Transmembrane</keyword>
<proteinExistence type="predicted"/>
<comment type="caution">
    <text evidence="2">The sequence shown here is derived from an EMBL/GenBank/DDBJ whole genome shotgun (WGS) entry which is preliminary data.</text>
</comment>
<dbReference type="EMBL" id="MTEJ01000209">
    <property type="protein sequence ID" value="OQX07437.1"/>
    <property type="molecule type" value="Genomic_DNA"/>
</dbReference>
<dbReference type="AlphaFoldDB" id="A0A1Y1QJT0"/>
<evidence type="ECO:0000256" key="1">
    <source>
        <dbReference type="SAM" id="Phobius"/>
    </source>
</evidence>
<feature type="transmembrane region" description="Helical" evidence="1">
    <location>
        <begin position="53"/>
        <end position="70"/>
    </location>
</feature>
<reference evidence="2 3" key="1">
    <citation type="submission" date="2017-01" db="EMBL/GenBank/DDBJ databases">
        <title>Novel large sulfur bacteria in the metagenomes of groundwater-fed chemosynthetic microbial mats in the Lake Huron basin.</title>
        <authorList>
            <person name="Sharrar A.M."/>
            <person name="Flood B.E."/>
            <person name="Bailey J.V."/>
            <person name="Jones D.S."/>
            <person name="Biddanda B."/>
            <person name="Ruberg S.A."/>
            <person name="Marcus D.N."/>
            <person name="Dick G.J."/>
        </authorList>
    </citation>
    <scope>NUCLEOTIDE SEQUENCE [LARGE SCALE GENOMIC DNA]</scope>
    <source>
        <strain evidence="2">A8</strain>
    </source>
</reference>
<accession>A0A1Y1QJT0</accession>
<organism evidence="2 3">
    <name type="scientific">Thiothrix lacustris</name>
    <dbReference type="NCBI Taxonomy" id="525917"/>
    <lineage>
        <taxon>Bacteria</taxon>
        <taxon>Pseudomonadati</taxon>
        <taxon>Pseudomonadota</taxon>
        <taxon>Gammaproteobacteria</taxon>
        <taxon>Thiotrichales</taxon>
        <taxon>Thiotrichaceae</taxon>
        <taxon>Thiothrix</taxon>
    </lineage>
</organism>
<gene>
    <name evidence="2" type="ORF">BWK73_28135</name>
</gene>
<keyword evidence="1" id="KW-0472">Membrane</keyword>
<name>A0A1Y1QJT0_9GAMM</name>
<feature type="transmembrane region" description="Helical" evidence="1">
    <location>
        <begin position="82"/>
        <end position="105"/>
    </location>
</feature>
<protein>
    <submittedName>
        <fullName evidence="2">Uncharacterized protein</fullName>
    </submittedName>
</protein>
<dbReference type="Proteomes" id="UP000192491">
    <property type="component" value="Unassembled WGS sequence"/>
</dbReference>